<proteinExistence type="predicted"/>
<evidence type="ECO:0000313" key="1">
    <source>
        <dbReference type="EMBL" id="SOD15114.1"/>
    </source>
</evidence>
<dbReference type="CDD" id="cd06561">
    <property type="entry name" value="AlkD_like"/>
    <property type="match status" value="1"/>
</dbReference>
<dbReference type="PANTHER" id="PTHR41291:SF1">
    <property type="entry name" value="DNA ALKYLATION REPAIR PROTEIN"/>
    <property type="match status" value="1"/>
</dbReference>
<evidence type="ECO:0000313" key="2">
    <source>
        <dbReference type="Proteomes" id="UP000219281"/>
    </source>
</evidence>
<name>A0A285ZZN5_9SPHI</name>
<sequence length="232" mass="27054">MAFRKVLELVVSNFLFFSMNLSTKAAGVLAKVSGRDTKLGDVRKIANEIKKDHELAMELWLTGKYLARQLAILIMDKKLLSQALIDLLDSDMRQHDEAERLQLVEWLMANQLSKDKKTIALMESWEHSRSSLQRRIFWYYQARLRWVGQTPPPNTEELLSKIENQIEHEEPEVQWAMNFLAAQIGIFQKEYRNRCEKLGERTGLYKDEIVAKNCTPNYLPKFIAIQVAKLNK</sequence>
<dbReference type="InterPro" id="IPR014825">
    <property type="entry name" value="DNA_alkylation"/>
</dbReference>
<reference evidence="2" key="1">
    <citation type="submission" date="2017-09" db="EMBL/GenBank/DDBJ databases">
        <authorList>
            <person name="Varghese N."/>
            <person name="Submissions S."/>
        </authorList>
    </citation>
    <scope>NUCLEOTIDE SEQUENCE [LARGE SCALE GENOMIC DNA]</scope>
    <source>
        <strain evidence="2">CGMCC 1.12803</strain>
    </source>
</reference>
<dbReference type="Pfam" id="PF08713">
    <property type="entry name" value="DNA_alkylation"/>
    <property type="match status" value="1"/>
</dbReference>
<dbReference type="Proteomes" id="UP000219281">
    <property type="component" value="Unassembled WGS sequence"/>
</dbReference>
<dbReference type="EMBL" id="OCMT01000002">
    <property type="protein sequence ID" value="SOD15114.1"/>
    <property type="molecule type" value="Genomic_DNA"/>
</dbReference>
<dbReference type="AlphaFoldDB" id="A0A285ZZN5"/>
<protein>
    <submittedName>
        <fullName evidence="1">3-methyladenine DNA glycosylase AlkD</fullName>
    </submittedName>
</protein>
<dbReference type="PANTHER" id="PTHR41291">
    <property type="entry name" value="DNA ALKYLATION REPAIR PROTEIN"/>
    <property type="match status" value="1"/>
</dbReference>
<keyword evidence="2" id="KW-1185">Reference proteome</keyword>
<gene>
    <name evidence="1" type="ORF">SAMN06297358_2089</name>
</gene>
<accession>A0A285ZZN5</accession>
<organism evidence="1 2">
    <name type="scientific">Pedobacter xixiisoli</name>
    <dbReference type="NCBI Taxonomy" id="1476464"/>
    <lineage>
        <taxon>Bacteria</taxon>
        <taxon>Pseudomonadati</taxon>
        <taxon>Bacteroidota</taxon>
        <taxon>Sphingobacteriia</taxon>
        <taxon>Sphingobacteriales</taxon>
        <taxon>Sphingobacteriaceae</taxon>
        <taxon>Pedobacter</taxon>
    </lineage>
</organism>
<dbReference type="SUPFAM" id="SSF48371">
    <property type="entry name" value="ARM repeat"/>
    <property type="match status" value="1"/>
</dbReference>
<dbReference type="InterPro" id="IPR016024">
    <property type="entry name" value="ARM-type_fold"/>
</dbReference>